<evidence type="ECO:0000313" key="6">
    <source>
        <dbReference type="EMBL" id="TRM55203.1"/>
    </source>
</evidence>
<comment type="caution">
    <text evidence="6">The sequence shown here is derived from an EMBL/GenBank/DDBJ whole genome shotgun (WGS) entry which is preliminary data.</text>
</comment>
<dbReference type="GO" id="GO:0008270">
    <property type="term" value="F:zinc ion binding"/>
    <property type="evidence" value="ECO:0007669"/>
    <property type="project" value="UniProtKB-KW"/>
</dbReference>
<evidence type="ECO:0000313" key="7">
    <source>
        <dbReference type="Proteomes" id="UP000320762"/>
    </source>
</evidence>
<reference evidence="6 7" key="1">
    <citation type="journal article" date="2019" name="New Phytol.">
        <title>Comparative genomics reveals unique wood-decay strategies and fruiting body development in the Schizophyllaceae.</title>
        <authorList>
            <person name="Almasi E."/>
            <person name="Sahu N."/>
            <person name="Krizsan K."/>
            <person name="Balint B."/>
            <person name="Kovacs G.M."/>
            <person name="Kiss B."/>
            <person name="Cseklye J."/>
            <person name="Drula E."/>
            <person name="Henrissat B."/>
            <person name="Nagy I."/>
            <person name="Chovatia M."/>
            <person name="Adam C."/>
            <person name="LaButti K."/>
            <person name="Lipzen A."/>
            <person name="Riley R."/>
            <person name="Grigoriev I.V."/>
            <person name="Nagy L.G."/>
        </authorList>
    </citation>
    <scope>NUCLEOTIDE SEQUENCE [LARGE SCALE GENOMIC DNA]</scope>
    <source>
        <strain evidence="6 7">NL-1724</strain>
    </source>
</reference>
<keyword evidence="4" id="KW-0862">Zinc</keyword>
<dbReference type="AlphaFoldDB" id="A0A550BRN1"/>
<keyword evidence="7" id="KW-1185">Reference proteome</keyword>
<keyword evidence="5" id="KW-0539">Nucleus</keyword>
<accession>A0A550BRN1</accession>
<proteinExistence type="predicted"/>
<dbReference type="Proteomes" id="UP000320762">
    <property type="component" value="Unassembled WGS sequence"/>
</dbReference>
<dbReference type="PANTHER" id="PTHR46481:SF10">
    <property type="entry name" value="ZINC FINGER BED DOMAIN-CONTAINING PROTEIN 39"/>
    <property type="match status" value="1"/>
</dbReference>
<dbReference type="OrthoDB" id="2677917at2759"/>
<organism evidence="6 7">
    <name type="scientific">Schizophyllum amplum</name>
    <dbReference type="NCBI Taxonomy" id="97359"/>
    <lineage>
        <taxon>Eukaryota</taxon>
        <taxon>Fungi</taxon>
        <taxon>Dikarya</taxon>
        <taxon>Basidiomycota</taxon>
        <taxon>Agaricomycotina</taxon>
        <taxon>Agaricomycetes</taxon>
        <taxon>Agaricomycetidae</taxon>
        <taxon>Agaricales</taxon>
        <taxon>Schizophyllaceae</taxon>
        <taxon>Schizophyllum</taxon>
    </lineage>
</organism>
<sequence length="202" mass="22958">MRGWTSPIYAFFKPVPEIGHVIAKGGARCRAHIFTCFNKGCKHTVKRNLTTGDRAATGNMTRHARRCWGDEAVDVAASHGTAENAREKVTKPLNVSGKLTTIFERQGKGKITYSTRQHTKTETKAEIVKWMAQSFRPFALVEDDGFKTLMKTGRPEYYIPSRSTVSRDVKRVFVRTRKRVARLLQVCALAERMSYPPYPRFC</sequence>
<dbReference type="GO" id="GO:0005634">
    <property type="term" value="C:nucleus"/>
    <property type="evidence" value="ECO:0007669"/>
    <property type="project" value="UniProtKB-SubCell"/>
</dbReference>
<evidence type="ECO:0000256" key="5">
    <source>
        <dbReference type="ARBA" id="ARBA00023242"/>
    </source>
</evidence>
<dbReference type="PANTHER" id="PTHR46481">
    <property type="entry name" value="ZINC FINGER BED DOMAIN-CONTAINING PROTEIN 4"/>
    <property type="match status" value="1"/>
</dbReference>
<keyword evidence="2" id="KW-0479">Metal-binding</keyword>
<evidence type="ECO:0000256" key="1">
    <source>
        <dbReference type="ARBA" id="ARBA00004123"/>
    </source>
</evidence>
<dbReference type="EMBL" id="VDMD01000246">
    <property type="protein sequence ID" value="TRM55203.1"/>
    <property type="molecule type" value="Genomic_DNA"/>
</dbReference>
<evidence type="ECO:0000256" key="3">
    <source>
        <dbReference type="ARBA" id="ARBA00022771"/>
    </source>
</evidence>
<evidence type="ECO:0000256" key="2">
    <source>
        <dbReference type="ARBA" id="ARBA00022723"/>
    </source>
</evidence>
<protein>
    <submittedName>
        <fullName evidence="6">Uncharacterized protein</fullName>
    </submittedName>
</protein>
<dbReference type="InterPro" id="IPR052035">
    <property type="entry name" value="ZnF_BED_domain_contain"/>
</dbReference>
<evidence type="ECO:0000256" key="4">
    <source>
        <dbReference type="ARBA" id="ARBA00022833"/>
    </source>
</evidence>
<dbReference type="Gene3D" id="1.10.10.1070">
    <property type="entry name" value="Zinc finger, BED domain-containing"/>
    <property type="match status" value="1"/>
</dbReference>
<gene>
    <name evidence="6" type="ORF">BD626DRAFT_419931</name>
</gene>
<name>A0A550BRN1_9AGAR</name>
<dbReference type="STRING" id="97359.A0A550BRN1"/>
<keyword evidence="3" id="KW-0863">Zinc-finger</keyword>
<dbReference type="SUPFAM" id="SSF140996">
    <property type="entry name" value="Hermes dimerisation domain"/>
    <property type="match status" value="1"/>
</dbReference>
<comment type="subcellular location">
    <subcellularLocation>
        <location evidence="1">Nucleus</location>
    </subcellularLocation>
</comment>